<reference evidence="2 3" key="1">
    <citation type="journal article" date="2018" name="Environ. Microbiol.">
        <title>Isolation and genomic characterization of Novimethylophilus kurashikiensis gen. nov. sp. nov., a new lanthanide-dependent methylotrophic species of Methylophilaceae.</title>
        <authorList>
            <person name="Lv H."/>
            <person name="Sahin N."/>
            <person name="Tani A."/>
        </authorList>
    </citation>
    <scope>NUCLEOTIDE SEQUENCE [LARGE SCALE GENOMIC DNA]</scope>
    <source>
        <strain evidence="2 3">La2-4</strain>
    </source>
</reference>
<keyword evidence="3" id="KW-1185">Reference proteome</keyword>
<organism evidence="2 3">
    <name type="scientific">Novimethylophilus kurashikiensis</name>
    <dbReference type="NCBI Taxonomy" id="1825523"/>
    <lineage>
        <taxon>Bacteria</taxon>
        <taxon>Pseudomonadati</taxon>
        <taxon>Pseudomonadota</taxon>
        <taxon>Betaproteobacteria</taxon>
        <taxon>Nitrosomonadales</taxon>
        <taxon>Methylophilaceae</taxon>
        <taxon>Novimethylophilus</taxon>
    </lineage>
</organism>
<name>A0A2R5F649_9PROT</name>
<comment type="caution">
    <text evidence="2">The sequence shown here is derived from an EMBL/GenBank/DDBJ whole genome shotgun (WGS) entry which is preliminary data.</text>
</comment>
<gene>
    <name evidence="2" type="ORF">NMK_1146</name>
</gene>
<evidence type="ECO:0000256" key="1">
    <source>
        <dbReference type="SAM" id="MobiDB-lite"/>
    </source>
</evidence>
<proteinExistence type="predicted"/>
<dbReference type="Proteomes" id="UP000245081">
    <property type="component" value="Unassembled WGS sequence"/>
</dbReference>
<evidence type="ECO:0000313" key="3">
    <source>
        <dbReference type="Proteomes" id="UP000245081"/>
    </source>
</evidence>
<feature type="region of interest" description="Disordered" evidence="1">
    <location>
        <begin position="37"/>
        <end position="57"/>
    </location>
</feature>
<dbReference type="RefSeq" id="WP_181376178.1">
    <property type="nucleotide sequence ID" value="NZ_BDOQ01000003.1"/>
</dbReference>
<dbReference type="AlphaFoldDB" id="A0A2R5F649"/>
<dbReference type="EMBL" id="BDOQ01000003">
    <property type="protein sequence ID" value="GBG13595.1"/>
    <property type="molecule type" value="Genomic_DNA"/>
</dbReference>
<evidence type="ECO:0000313" key="2">
    <source>
        <dbReference type="EMBL" id="GBG13595.1"/>
    </source>
</evidence>
<protein>
    <submittedName>
        <fullName evidence="2">ABC transporter</fullName>
    </submittedName>
</protein>
<sequence>MIWIILTVVVVFLIASAMPLIRQNAYDRKQRLTMTDHHFENIEASQHHGDDEDGQRP</sequence>
<accession>A0A2R5F649</accession>